<evidence type="ECO:0000313" key="2">
    <source>
        <dbReference type="EMBL" id="ATQ16459.1"/>
    </source>
</evidence>
<evidence type="ECO:0000313" key="5">
    <source>
        <dbReference type="Proteomes" id="UP000291995"/>
    </source>
</evidence>
<keyword evidence="3" id="KW-0614">Plasmid</keyword>
<organism evidence="3 5">
    <name type="scientific">Borrelia miyamotoi</name>
    <dbReference type="NCBI Taxonomy" id="47466"/>
    <lineage>
        <taxon>Bacteria</taxon>
        <taxon>Pseudomonadati</taxon>
        <taxon>Spirochaetota</taxon>
        <taxon>Spirochaetia</taxon>
        <taxon>Spirochaetales</taxon>
        <taxon>Borreliaceae</taxon>
        <taxon>Borrelia</taxon>
    </lineage>
</organism>
<dbReference type="EMBL" id="CP024334">
    <property type="protein sequence ID" value="ATQ16459.1"/>
    <property type="molecule type" value="Genomic_DNA"/>
</dbReference>
<dbReference type="Proteomes" id="UP000291995">
    <property type="component" value="Plasmid lp72"/>
</dbReference>
<dbReference type="AlphaFoldDB" id="A0AAP8YWA7"/>
<gene>
    <name evidence="2" type="ORF">CNO13_04560</name>
    <name evidence="3" type="ORF">EZU67_04535</name>
</gene>
<evidence type="ECO:0000313" key="4">
    <source>
        <dbReference type="Proteomes" id="UP000230633"/>
    </source>
</evidence>
<name>A0AAP8YWA7_9SPIR</name>
<keyword evidence="1" id="KW-0175">Coiled coil</keyword>
<sequence>MKKFSMLFVMSVIICICVGCRLFQVSSEKARSYLTVVNASLDNKIKEDAELSKRLASSLVILENLIKNKDEMQKIDRSYSELKDKVEKYRLRLSSQESEFSPDLSSLIVLFRAVGMTFEHIRIRYNIYATLGYNLTIIGQLEKILNHLSLNAQSIDRSLAYDLLVFLSNVTNFARLIVDVYLRDLKLAKIATKDKVMTEIYYQLDEFIIRREYLIERMKEMISLVASKTGNKLEMLEILGRELDKDSEIVKMVNLLQEIKYKIEILTWTWE</sequence>
<feature type="coiled-coil region" evidence="1">
    <location>
        <begin position="72"/>
        <end position="99"/>
    </location>
</feature>
<accession>A0AAP8YWA7</accession>
<evidence type="ECO:0000256" key="1">
    <source>
        <dbReference type="SAM" id="Coils"/>
    </source>
</evidence>
<evidence type="ECO:0000313" key="3">
    <source>
        <dbReference type="EMBL" id="QBK62440.1"/>
    </source>
</evidence>
<dbReference type="RefSeq" id="WP_025444108.1">
    <property type="nucleotide sequence ID" value="NZ_CP024206.2"/>
</dbReference>
<geneLocation type="plasmid" evidence="3 5">
    <name>lp72</name>
</geneLocation>
<reference evidence="3" key="2">
    <citation type="submission" date="2022-12" db="EMBL/GenBank/DDBJ databases">
        <title>Whole genome sequencing of Borrelia miyamotoi strains isolated at the Russian territory.</title>
        <authorList>
            <person name="Kuleshov K.V."/>
            <person name="Platonov A.E."/>
            <person name="Goptar I.A."/>
            <person name="Shipulin G.A."/>
            <person name="Markelov M.L."/>
            <person name="Koetsveld J."/>
            <person name="Kolyasnikova N.M."/>
            <person name="Sarksyan D.S."/>
            <person name="Toporkova M.G."/>
            <person name="Hovius J.W."/>
        </authorList>
    </citation>
    <scope>NUCLEOTIDE SEQUENCE</scope>
    <source>
        <strain evidence="3">Yekat-76</strain>
        <plasmid evidence="3">lp72</plasmid>
    </source>
</reference>
<proteinExistence type="predicted"/>
<reference evidence="5" key="1">
    <citation type="submission" date="2019-03" db="EMBL/GenBank/DDBJ databases">
        <title>Whole genome sequencing of Borrelia miyamotoi strains isolated at the Russian territory.</title>
        <authorList>
            <person name="Kuleshov K.V."/>
            <person name="Platonov A.E."/>
            <person name="Goptar I.A."/>
            <person name="Shipulin G.A."/>
            <person name="Markelov M.L."/>
            <person name="Koetsveld J."/>
            <person name="Kolyasnikova N.M."/>
            <person name="Sarksyan D.S."/>
            <person name="Toporkova M.G."/>
            <person name="Hovius J.W."/>
        </authorList>
    </citation>
    <scope>NUCLEOTIDE SEQUENCE [LARGE SCALE GENOMIC DNA]</scope>
    <source>
        <strain evidence="2 4">Yekat-1</strain>
        <strain evidence="5">Yekat-76</strain>
        <plasmid evidence="5">lp72</plasmid>
        <plasmid evidence="2 4">pYekat-1-lp72</plasmid>
    </source>
</reference>
<keyword evidence="4" id="KW-1185">Reference proteome</keyword>
<protein>
    <submittedName>
        <fullName evidence="3">Uncharacterized protein</fullName>
    </submittedName>
</protein>
<dbReference type="EMBL" id="CP036558">
    <property type="protein sequence ID" value="QBK62440.1"/>
    <property type="molecule type" value="Genomic_DNA"/>
</dbReference>
<geneLocation type="plasmid" evidence="2 4">
    <name>pYekat-1-lp72</name>
</geneLocation>
<dbReference type="Proteomes" id="UP000230633">
    <property type="component" value="Plasmid pYekat-1-lp72"/>
</dbReference>